<feature type="transmembrane region" description="Helical" evidence="1">
    <location>
        <begin position="56"/>
        <end position="73"/>
    </location>
</feature>
<sequence length="139" mass="16063">MSIGLGHFRQLQLQMDRRVATRNEFIIFSTMLLAVQSGKNRSIPEKAMFVEVFKRVLWILVPAALITFVIQYHETGRVSAFGFVVYLIVFLATTMAFEELNAWWRRRFGTSKASGAAQAVIWFVVAVCMYLFFRHFDKG</sequence>
<name>A0ABV1LPG0_9BURK</name>
<keyword evidence="3" id="KW-1185">Reference proteome</keyword>
<protein>
    <submittedName>
        <fullName evidence="2">Uncharacterized protein</fullName>
    </submittedName>
</protein>
<feature type="transmembrane region" description="Helical" evidence="1">
    <location>
        <begin position="79"/>
        <end position="104"/>
    </location>
</feature>
<evidence type="ECO:0000256" key="1">
    <source>
        <dbReference type="SAM" id="Phobius"/>
    </source>
</evidence>
<evidence type="ECO:0000313" key="3">
    <source>
        <dbReference type="Proteomes" id="UP001469089"/>
    </source>
</evidence>
<keyword evidence="1" id="KW-1133">Transmembrane helix</keyword>
<keyword evidence="1" id="KW-0812">Transmembrane</keyword>
<dbReference type="RefSeq" id="WP_349543163.1">
    <property type="nucleotide sequence ID" value="NZ_JAOALG010000001.1"/>
</dbReference>
<accession>A0ABV1LPG0</accession>
<dbReference type="EMBL" id="JAOALG010000001">
    <property type="protein sequence ID" value="MEQ5841209.1"/>
    <property type="molecule type" value="Genomic_DNA"/>
</dbReference>
<keyword evidence="1" id="KW-0472">Membrane</keyword>
<gene>
    <name evidence="2" type="ORF">N0A02_17415</name>
</gene>
<evidence type="ECO:0000313" key="2">
    <source>
        <dbReference type="EMBL" id="MEQ5841209.1"/>
    </source>
</evidence>
<reference evidence="2 3" key="1">
    <citation type="journal article" date="2024" name="Chem. Sci.">
        <title>Discovery of a lagriamide polyketide by integrated genome mining, isotopic labeling, and untargeted metabolomics.</title>
        <authorList>
            <person name="Fergusson C.H."/>
            <person name="Saulog J."/>
            <person name="Paulo B.S."/>
            <person name="Wilson D.M."/>
            <person name="Liu D.Y."/>
            <person name="Morehouse N.J."/>
            <person name="Waterworth S."/>
            <person name="Barkei J."/>
            <person name="Gray C.A."/>
            <person name="Kwan J.C."/>
            <person name="Eustaquio A.S."/>
            <person name="Linington R.G."/>
        </authorList>
    </citation>
    <scope>NUCLEOTIDE SEQUENCE [LARGE SCALE GENOMIC DNA]</scope>
    <source>
        <strain evidence="2 3">RL17-338-BIF-B</strain>
    </source>
</reference>
<proteinExistence type="predicted"/>
<feature type="transmembrane region" description="Helical" evidence="1">
    <location>
        <begin position="116"/>
        <end position="133"/>
    </location>
</feature>
<comment type="caution">
    <text evidence="2">The sequence shown here is derived from an EMBL/GenBank/DDBJ whole genome shotgun (WGS) entry which is preliminary data.</text>
</comment>
<organism evidence="2 3">
    <name type="scientific">Paraburkholderia acidicola</name>
    <dbReference type="NCBI Taxonomy" id="1912599"/>
    <lineage>
        <taxon>Bacteria</taxon>
        <taxon>Pseudomonadati</taxon>
        <taxon>Pseudomonadota</taxon>
        <taxon>Betaproteobacteria</taxon>
        <taxon>Burkholderiales</taxon>
        <taxon>Burkholderiaceae</taxon>
        <taxon>Paraburkholderia</taxon>
    </lineage>
</organism>
<dbReference type="Proteomes" id="UP001469089">
    <property type="component" value="Unassembled WGS sequence"/>
</dbReference>